<dbReference type="InterPro" id="IPR006442">
    <property type="entry name" value="Antitoxin_Phd/YefM"/>
</dbReference>
<evidence type="ECO:0000313" key="3">
    <source>
        <dbReference type="EMBL" id="EKD30229.1"/>
    </source>
</evidence>
<protein>
    <recommendedName>
        <fullName evidence="2">Antitoxin</fullName>
    </recommendedName>
</protein>
<evidence type="ECO:0000256" key="2">
    <source>
        <dbReference type="RuleBase" id="RU362080"/>
    </source>
</evidence>
<name>K1YXW8_9BACT</name>
<dbReference type="NCBIfam" id="TIGR01552">
    <property type="entry name" value="phd_fam"/>
    <property type="match status" value="1"/>
</dbReference>
<dbReference type="Pfam" id="PF02604">
    <property type="entry name" value="PhdYeFM_antitox"/>
    <property type="match status" value="1"/>
</dbReference>
<dbReference type="InterPro" id="IPR036165">
    <property type="entry name" value="YefM-like_sf"/>
</dbReference>
<gene>
    <name evidence="3" type="ORF">ACD_78C00115G0013</name>
</gene>
<dbReference type="SUPFAM" id="SSF143120">
    <property type="entry name" value="YefM-like"/>
    <property type="match status" value="1"/>
</dbReference>
<reference evidence="3" key="1">
    <citation type="journal article" date="2012" name="Science">
        <title>Fermentation, hydrogen, and sulfur metabolism in multiple uncultivated bacterial phyla.</title>
        <authorList>
            <person name="Wrighton K.C."/>
            <person name="Thomas B.C."/>
            <person name="Sharon I."/>
            <person name="Miller C.S."/>
            <person name="Castelle C.J."/>
            <person name="VerBerkmoes N.C."/>
            <person name="Wilkins M.J."/>
            <person name="Hettich R.L."/>
            <person name="Lipton M.S."/>
            <person name="Williams K.H."/>
            <person name="Long P.E."/>
            <person name="Banfield J.F."/>
        </authorList>
    </citation>
    <scope>NUCLEOTIDE SEQUENCE [LARGE SCALE GENOMIC DNA]</scope>
</reference>
<evidence type="ECO:0000256" key="1">
    <source>
        <dbReference type="ARBA" id="ARBA00009981"/>
    </source>
</evidence>
<comment type="similarity">
    <text evidence="1 2">Belongs to the phD/YefM antitoxin family.</text>
</comment>
<dbReference type="Gene3D" id="3.40.1620.10">
    <property type="entry name" value="YefM-like domain"/>
    <property type="match status" value="1"/>
</dbReference>
<comment type="function">
    <text evidence="2">Antitoxin component of a type II toxin-antitoxin (TA) system.</text>
</comment>
<comment type="caution">
    <text evidence="3">The sequence shown here is derived from an EMBL/GenBank/DDBJ whole genome shotgun (WGS) entry which is preliminary data.</text>
</comment>
<dbReference type="AlphaFoldDB" id="K1YXW8"/>
<dbReference type="EMBL" id="AMFJ01034115">
    <property type="protein sequence ID" value="EKD30229.1"/>
    <property type="molecule type" value="Genomic_DNA"/>
</dbReference>
<organism evidence="3">
    <name type="scientific">uncultured bacterium</name>
    <name type="common">gcode 4</name>
    <dbReference type="NCBI Taxonomy" id="1234023"/>
    <lineage>
        <taxon>Bacteria</taxon>
        <taxon>environmental samples</taxon>
    </lineage>
</organism>
<proteinExistence type="inferred from homology"/>
<sequence>METLTATIAQKNFGAVMRKIDRSPVFVSQHGEPRAVILGLDDFRDLIDGKMATTVYESQDFLSIEESTNFITSLARHA</sequence>
<accession>K1YXW8</accession>